<feature type="domain" description="DUF6534" evidence="3">
    <location>
        <begin position="170"/>
        <end position="255"/>
    </location>
</feature>
<evidence type="ECO:0000259" key="3">
    <source>
        <dbReference type="Pfam" id="PF20152"/>
    </source>
</evidence>
<organism evidence="4 5">
    <name type="scientific">Laetiporus sulphureus 93-53</name>
    <dbReference type="NCBI Taxonomy" id="1314785"/>
    <lineage>
        <taxon>Eukaryota</taxon>
        <taxon>Fungi</taxon>
        <taxon>Dikarya</taxon>
        <taxon>Basidiomycota</taxon>
        <taxon>Agaricomycotina</taxon>
        <taxon>Agaricomycetes</taxon>
        <taxon>Polyporales</taxon>
        <taxon>Laetiporus</taxon>
    </lineage>
</organism>
<feature type="transmembrane region" description="Helical" evidence="2">
    <location>
        <begin position="164"/>
        <end position="185"/>
    </location>
</feature>
<feature type="transmembrane region" description="Helical" evidence="2">
    <location>
        <begin position="53"/>
        <end position="78"/>
    </location>
</feature>
<dbReference type="Proteomes" id="UP000076871">
    <property type="component" value="Unassembled WGS sequence"/>
</dbReference>
<feature type="transmembrane region" description="Helical" evidence="2">
    <location>
        <begin position="20"/>
        <end position="41"/>
    </location>
</feature>
<proteinExistence type="predicted"/>
<evidence type="ECO:0000313" key="4">
    <source>
        <dbReference type="EMBL" id="KZT05772.1"/>
    </source>
</evidence>
<dbReference type="EMBL" id="KV427628">
    <property type="protein sequence ID" value="KZT05772.1"/>
    <property type="molecule type" value="Genomic_DNA"/>
</dbReference>
<dbReference type="InterPro" id="IPR045339">
    <property type="entry name" value="DUF6534"/>
</dbReference>
<gene>
    <name evidence="4" type="ORF">LAESUDRAFT_760004</name>
</gene>
<keyword evidence="2" id="KW-0812">Transmembrane</keyword>
<evidence type="ECO:0000313" key="5">
    <source>
        <dbReference type="Proteomes" id="UP000076871"/>
    </source>
</evidence>
<dbReference type="PANTHER" id="PTHR40465:SF1">
    <property type="entry name" value="DUF6534 DOMAIN-CONTAINING PROTEIN"/>
    <property type="match status" value="1"/>
</dbReference>
<keyword evidence="2" id="KW-0472">Membrane</keyword>
<reference evidence="4 5" key="1">
    <citation type="journal article" date="2016" name="Mol. Biol. Evol.">
        <title>Comparative Genomics of Early-Diverging Mushroom-Forming Fungi Provides Insights into the Origins of Lignocellulose Decay Capabilities.</title>
        <authorList>
            <person name="Nagy L.G."/>
            <person name="Riley R."/>
            <person name="Tritt A."/>
            <person name="Adam C."/>
            <person name="Daum C."/>
            <person name="Floudas D."/>
            <person name="Sun H."/>
            <person name="Yadav J.S."/>
            <person name="Pangilinan J."/>
            <person name="Larsson K.H."/>
            <person name="Matsuura K."/>
            <person name="Barry K."/>
            <person name="Labutti K."/>
            <person name="Kuo R."/>
            <person name="Ohm R.A."/>
            <person name="Bhattacharya S.S."/>
            <person name="Shirouzu T."/>
            <person name="Yoshinaga Y."/>
            <person name="Martin F.M."/>
            <person name="Grigoriev I.V."/>
            <person name="Hibbett D.S."/>
        </authorList>
    </citation>
    <scope>NUCLEOTIDE SEQUENCE [LARGE SCALE GENOMIC DNA]</scope>
    <source>
        <strain evidence="4 5">93-53</strain>
    </source>
</reference>
<dbReference type="GeneID" id="63829698"/>
<protein>
    <recommendedName>
        <fullName evidence="3">DUF6534 domain-containing protein</fullName>
    </recommendedName>
</protein>
<dbReference type="RefSeq" id="XP_040763512.1">
    <property type="nucleotide sequence ID" value="XM_040912670.1"/>
</dbReference>
<accession>A0A165DWG8</accession>
<dbReference type="InParanoid" id="A0A165DWG8"/>
<dbReference type="OrthoDB" id="3183258at2759"/>
<evidence type="ECO:0000256" key="1">
    <source>
        <dbReference type="SAM" id="MobiDB-lite"/>
    </source>
</evidence>
<name>A0A165DWG8_9APHY</name>
<keyword evidence="2" id="KW-1133">Transmembrane helix</keyword>
<sequence>MSISCAEAAALAKYIDGPTLVGIFLNVMLYGVMVTQTFFYFSNYPADARWVKCYVAILFFADTLNTIFNIAFIYNVLVNNFGNATSVTVANWLFETEESMVGIIAMQAQIFYIWRIHKLTGLRWLVCILIVTSVVGCLGGIASSIVVAFRPIFTQFGRYKEAVIVWLGAAAITDIMITSTLVWYLRKKRSAFPRTNTIVSRIIQLTVSNGLLTASFAVADVIAFVCQAGGLHLAFNYPLCKLYGNSVMASLNSRAILIHSSDNVVVSTFRAAPRNSQDPKNVSPSQAAQVTVNVEVHQMTDISEQTSKQDWPETRSIDMKNGNAV</sequence>
<dbReference type="AlphaFoldDB" id="A0A165DWG8"/>
<dbReference type="Pfam" id="PF20152">
    <property type="entry name" value="DUF6534"/>
    <property type="match status" value="1"/>
</dbReference>
<feature type="transmembrane region" description="Helical" evidence="2">
    <location>
        <begin position="98"/>
        <end position="114"/>
    </location>
</feature>
<feature type="transmembrane region" description="Helical" evidence="2">
    <location>
        <begin position="126"/>
        <end position="152"/>
    </location>
</feature>
<feature type="region of interest" description="Disordered" evidence="1">
    <location>
        <begin position="301"/>
        <end position="325"/>
    </location>
</feature>
<evidence type="ECO:0000256" key="2">
    <source>
        <dbReference type="SAM" id="Phobius"/>
    </source>
</evidence>
<dbReference type="PANTHER" id="PTHR40465">
    <property type="entry name" value="CHROMOSOME 1, WHOLE GENOME SHOTGUN SEQUENCE"/>
    <property type="match status" value="1"/>
</dbReference>
<dbReference type="STRING" id="1314785.A0A165DWG8"/>
<keyword evidence="5" id="KW-1185">Reference proteome</keyword>